<protein>
    <submittedName>
        <fullName evidence="1">Uncharacterized protein</fullName>
    </submittedName>
</protein>
<proteinExistence type="predicted"/>
<reference evidence="1 2" key="1">
    <citation type="journal article" date="2022" name="Hortic Res">
        <title>A haplotype resolved chromosomal level avocado genome allows analysis of novel avocado genes.</title>
        <authorList>
            <person name="Nath O."/>
            <person name="Fletcher S.J."/>
            <person name="Hayward A."/>
            <person name="Shaw L.M."/>
            <person name="Masouleh A.K."/>
            <person name="Furtado A."/>
            <person name="Henry R.J."/>
            <person name="Mitter N."/>
        </authorList>
    </citation>
    <scope>NUCLEOTIDE SEQUENCE [LARGE SCALE GENOMIC DNA]</scope>
    <source>
        <strain evidence="2">cv. Hass</strain>
    </source>
</reference>
<dbReference type="EMBL" id="CM056815">
    <property type="protein sequence ID" value="KAJ8629148.1"/>
    <property type="molecule type" value="Genomic_DNA"/>
</dbReference>
<organism evidence="1 2">
    <name type="scientific">Persea americana</name>
    <name type="common">Avocado</name>
    <dbReference type="NCBI Taxonomy" id="3435"/>
    <lineage>
        <taxon>Eukaryota</taxon>
        <taxon>Viridiplantae</taxon>
        <taxon>Streptophyta</taxon>
        <taxon>Embryophyta</taxon>
        <taxon>Tracheophyta</taxon>
        <taxon>Spermatophyta</taxon>
        <taxon>Magnoliopsida</taxon>
        <taxon>Magnoliidae</taxon>
        <taxon>Laurales</taxon>
        <taxon>Lauraceae</taxon>
        <taxon>Persea</taxon>
    </lineage>
</organism>
<accession>A0ACC2L710</accession>
<evidence type="ECO:0000313" key="2">
    <source>
        <dbReference type="Proteomes" id="UP001234297"/>
    </source>
</evidence>
<keyword evidence="2" id="KW-1185">Reference proteome</keyword>
<comment type="caution">
    <text evidence="1">The sequence shown here is derived from an EMBL/GenBank/DDBJ whole genome shotgun (WGS) entry which is preliminary data.</text>
</comment>
<evidence type="ECO:0000313" key="1">
    <source>
        <dbReference type="EMBL" id="KAJ8629148.1"/>
    </source>
</evidence>
<gene>
    <name evidence="1" type="ORF">MRB53_022471</name>
</gene>
<dbReference type="Proteomes" id="UP001234297">
    <property type="component" value="Chromosome 7"/>
</dbReference>
<name>A0ACC2L710_PERAE</name>
<sequence>MTPMQGQPPHVPPVQQQQLAYHPGQQIHHQAMQLPQQQHLPHQQPHFPQQQGHAPVQQPQPFPGQAPGTVHNQQHQQSPFAPPQPIQPLQSLRPQGLPLHQPAHSQPQLQQNFPLAQGLATHHSQNPAGRTMVPNQALMHQLPNQTPVGLAGSILGQDVHSVTKVIQPGAGQPSPNQGILSWTNNHPPLASDQQPGPLQQSLLPRSDIQSTLLSVSSHSRKNAQVSAAQATLKPIFSEKSQGDSMPGKAGEVPKLDADGTNVSVSRVAELKAPISENDLKSSEGEEKMVDGSDDKGRPDRAVNEIDSSMKHEKDLKSSENDGDSEEPVIKQMVKEETSEKFESTEAGNDEKEDEASQHTVKEVQDGPAHRSLSSLAAENLEGKDVTLRQDPVDSHILRPWSDGSGSLNSHSGTDKGPRGQALGAVPERSMHALLRPPIVGPGYERPLPHPGYHDKNLPQFPHQGSVPDEHRGLLSPGQMPGKNFVHPSHFAPVPDQDRYHLPAPYGPSPLMQDRVSQRPPGTGGMFPPSMSLPGTSHERNFQEPVALQMQMHGPPMAHMRPQGRNALEGFPEHQQGQPSIAQEHFQTPMTKQPHGSFPSEIPPGGFPGRGMPPLFGREPSLLGPPQGFELQSSGPHGHRQGLMRPPYAGSQRTSQGKGAVGGMQDTSFLHGLPEERFKPFPEERYKPGLEEGFKPPADERFQPFPLDSGRRVVDRREFEEDLKQFPRPANLDGENMSRPLDRGPHTFGERPSHVLSRDIGLKSDGGAGVPSGSAFPVGSGGPLHLVEAGDRLRPEFGRHPARSPGREHPGLPSSRFGNSPAGLGLGSQPRLEDLDGRDLHGFGERWLRRAELDGPGSLRMNEQLGSGRSLHLRSGDMVGPDLLPIHLRGGEPIGHGSLLNHVRSGEPRNLPGHLHLGDPLGPGQLRIGEPTTFGGIPSHLRMGGPGHLPSHLRIGESVGGGNFPSHLRIAEPGFGSGFPMQGFQGGPQGDMESFDHSRKRKPGSTGWCRICKIDCESVEGLELHSQTREHQKMAMEMVLSIKQDNAKKQTLSSEEHVSREDANKKRKTNFETRGTRK</sequence>